<reference evidence="2 3" key="1">
    <citation type="journal article" date="2015" name="Nature">
        <title>rRNA introns, odd ribosomes, and small enigmatic genomes across a large radiation of phyla.</title>
        <authorList>
            <person name="Brown C.T."/>
            <person name="Hug L.A."/>
            <person name="Thomas B.C."/>
            <person name="Sharon I."/>
            <person name="Castelle C.J."/>
            <person name="Singh A."/>
            <person name="Wilkins M.J."/>
            <person name="Williams K.H."/>
            <person name="Banfield J.F."/>
        </authorList>
    </citation>
    <scope>NUCLEOTIDE SEQUENCE [LARGE SCALE GENOMIC DNA]</scope>
</reference>
<dbReference type="AlphaFoldDB" id="A0A0G0YSN5"/>
<dbReference type="SUPFAM" id="SSF53448">
    <property type="entry name" value="Nucleotide-diphospho-sugar transferases"/>
    <property type="match status" value="1"/>
</dbReference>
<dbReference type="Proteomes" id="UP000034753">
    <property type="component" value="Unassembled WGS sequence"/>
</dbReference>
<keyword evidence="2" id="KW-0808">Transferase</keyword>
<evidence type="ECO:0000313" key="2">
    <source>
        <dbReference type="EMBL" id="KKS12696.1"/>
    </source>
</evidence>
<protein>
    <submittedName>
        <fullName evidence="2">Glycosyltransferase</fullName>
    </submittedName>
</protein>
<organism evidence="2 3">
    <name type="scientific">Candidatus Daviesbacteria bacterium GW2011_GWB1_41_5</name>
    <dbReference type="NCBI Taxonomy" id="1618429"/>
    <lineage>
        <taxon>Bacteria</taxon>
        <taxon>Candidatus Daviesiibacteriota</taxon>
    </lineage>
</organism>
<dbReference type="EMBL" id="LCBN01000044">
    <property type="protein sequence ID" value="KKS12696.1"/>
    <property type="molecule type" value="Genomic_DNA"/>
</dbReference>
<dbReference type="InterPro" id="IPR029044">
    <property type="entry name" value="Nucleotide-diphossugar_trans"/>
</dbReference>
<dbReference type="CDD" id="cd04179">
    <property type="entry name" value="DPM_DPG-synthase_like"/>
    <property type="match status" value="1"/>
</dbReference>
<dbReference type="InterPro" id="IPR050256">
    <property type="entry name" value="Glycosyltransferase_2"/>
</dbReference>
<dbReference type="PANTHER" id="PTHR48090">
    <property type="entry name" value="UNDECAPRENYL-PHOSPHATE 4-DEOXY-4-FORMAMIDO-L-ARABINOSE TRANSFERASE-RELATED"/>
    <property type="match status" value="1"/>
</dbReference>
<sequence length="231" mass="26638">MSSLKCLSILIPAYNEEENIKRVIRQALEDAKRLTNDFEIVIVDDGSSDNTGKIADLIAKKDKYVRIIHHKTNQGLGQALQTGVKECKNDFIIYIEGDGQSLLKDQGKLFEKINESEIVLGYRHSRKDYTLFRKILSYGYLLLLRILFNLTFRDVNWSAAFQRKIFDSIEVKSSTPFFLAETVIKSLRYGFRVCEAPTLYHPRIAGHTSLGNVRTAYHMFIEMIKFRFGLD</sequence>
<dbReference type="Pfam" id="PF00535">
    <property type="entry name" value="Glycos_transf_2"/>
    <property type="match status" value="1"/>
</dbReference>
<dbReference type="InterPro" id="IPR001173">
    <property type="entry name" value="Glyco_trans_2-like"/>
</dbReference>
<dbReference type="Gene3D" id="3.90.550.10">
    <property type="entry name" value="Spore Coat Polysaccharide Biosynthesis Protein SpsA, Chain A"/>
    <property type="match status" value="1"/>
</dbReference>
<feature type="domain" description="Glycosyltransferase 2-like" evidence="1">
    <location>
        <begin position="8"/>
        <end position="168"/>
    </location>
</feature>
<name>A0A0G0YSN5_9BACT</name>
<dbReference type="GO" id="GO:0016740">
    <property type="term" value="F:transferase activity"/>
    <property type="evidence" value="ECO:0007669"/>
    <property type="project" value="UniProtKB-KW"/>
</dbReference>
<evidence type="ECO:0000313" key="3">
    <source>
        <dbReference type="Proteomes" id="UP000034753"/>
    </source>
</evidence>
<gene>
    <name evidence="2" type="ORF">UU67_C0044G0003</name>
</gene>
<dbReference type="PANTHER" id="PTHR48090:SF7">
    <property type="entry name" value="RFBJ PROTEIN"/>
    <property type="match status" value="1"/>
</dbReference>
<comment type="caution">
    <text evidence="2">The sequence shown here is derived from an EMBL/GenBank/DDBJ whole genome shotgun (WGS) entry which is preliminary data.</text>
</comment>
<accession>A0A0G0YSN5</accession>
<evidence type="ECO:0000259" key="1">
    <source>
        <dbReference type="Pfam" id="PF00535"/>
    </source>
</evidence>
<proteinExistence type="predicted"/>